<evidence type="ECO:0000256" key="1">
    <source>
        <dbReference type="SAM" id="MobiDB-lite"/>
    </source>
</evidence>
<evidence type="ECO:0000313" key="3">
    <source>
        <dbReference type="Proteomes" id="UP000467700"/>
    </source>
</evidence>
<feature type="region of interest" description="Disordered" evidence="1">
    <location>
        <begin position="361"/>
        <end position="401"/>
    </location>
</feature>
<accession>A0A8S0XQC8</accession>
<evidence type="ECO:0000313" key="2">
    <source>
        <dbReference type="EMBL" id="CAA7262867.1"/>
    </source>
</evidence>
<keyword evidence="3" id="KW-1185">Reference proteome</keyword>
<comment type="caution">
    <text evidence="2">The sequence shown here is derived from an EMBL/GenBank/DDBJ whole genome shotgun (WGS) entry which is preliminary data.</text>
</comment>
<dbReference type="EMBL" id="CACVBS010000037">
    <property type="protein sequence ID" value="CAA7262867.1"/>
    <property type="molecule type" value="Genomic_DNA"/>
</dbReference>
<gene>
    <name evidence="2" type="ORF">AAE3_LOCUS5236</name>
</gene>
<dbReference type="Proteomes" id="UP000467700">
    <property type="component" value="Unassembled WGS sequence"/>
</dbReference>
<protein>
    <submittedName>
        <fullName evidence="2">Uncharacterized protein</fullName>
    </submittedName>
</protein>
<sequence>MYATTSTQSPHFPQEILEKILDGLYDSEHVAGGPKALAASSQTCLMFRDSTPKDKKRVEELANLLAKNPDIALYFYELRLDLDPWGRPWFIANQRFFSIMCSVHDSNWSFKHLVISTSGAVQLTLQDVPEMEEMFWKPFIAPDISSLSLSLISHFPVRLLACCINLTELDIREASIAPLEPNDLPLHDSGRYPSIQSLRCGFPAQGIRRLVDTPSPKSVPYVDFTTLRILNTLVGTSGMMADAQAIIEVASHNLEELYLSSDLSEPIYYCVKNMLDLKNLHFLRVLAVDVICPHPSRKGDAVSDLAEILGTLPKQNRLEILNITCRFGEEDYPDAPENYLMWLGAGSITQSHKLLRTNHYSEGGISSDEEGEDEGSIPTNLAVNTDESNEQTSDEFHKSETGQAVENHALAKREAIKCCEPIFERVREKLAMTENHPLITFTFYHEVVFWYGVDNWE</sequence>
<name>A0A8S0XQC8_CYCAE</name>
<dbReference type="CDD" id="cd01901">
    <property type="entry name" value="Ntn_hydrolase"/>
    <property type="match status" value="1"/>
</dbReference>
<proteinExistence type="predicted"/>
<dbReference type="AlphaFoldDB" id="A0A8S0XQC8"/>
<organism evidence="2 3">
    <name type="scientific">Cyclocybe aegerita</name>
    <name type="common">Black poplar mushroom</name>
    <name type="synonym">Agrocybe aegerita</name>
    <dbReference type="NCBI Taxonomy" id="1973307"/>
    <lineage>
        <taxon>Eukaryota</taxon>
        <taxon>Fungi</taxon>
        <taxon>Dikarya</taxon>
        <taxon>Basidiomycota</taxon>
        <taxon>Agaricomycotina</taxon>
        <taxon>Agaricomycetes</taxon>
        <taxon>Agaricomycetidae</taxon>
        <taxon>Agaricales</taxon>
        <taxon>Agaricineae</taxon>
        <taxon>Bolbitiaceae</taxon>
        <taxon>Cyclocybe</taxon>
    </lineage>
</organism>
<reference evidence="2 3" key="1">
    <citation type="submission" date="2020-01" db="EMBL/GenBank/DDBJ databases">
        <authorList>
            <person name="Gupta K D."/>
        </authorList>
    </citation>
    <scope>NUCLEOTIDE SEQUENCE [LARGE SCALE GENOMIC DNA]</scope>
</reference>